<keyword evidence="3" id="KW-1185">Reference proteome</keyword>
<evidence type="ECO:0000313" key="2">
    <source>
        <dbReference type="EMBL" id="RLN16157.1"/>
    </source>
</evidence>
<sequence>MSTQTPWRLLTFVPPPTQLLFTRYKALDLHTIEPYFWLSSFHRRGQILASASNLWLPSRVQEQIGRASSSAPREGVLNWEQQRREEKQAVD</sequence>
<dbReference type="EMBL" id="PQIB02000005">
    <property type="protein sequence ID" value="RLN16157.1"/>
    <property type="molecule type" value="Genomic_DNA"/>
</dbReference>
<protein>
    <submittedName>
        <fullName evidence="2">Uncharacterized protein</fullName>
    </submittedName>
</protein>
<feature type="compositionally biased region" description="Basic and acidic residues" evidence="1">
    <location>
        <begin position="81"/>
        <end position="91"/>
    </location>
</feature>
<reference evidence="3" key="1">
    <citation type="journal article" date="2019" name="Nat. Commun.">
        <title>The genome of broomcorn millet.</title>
        <authorList>
            <person name="Zou C."/>
            <person name="Miki D."/>
            <person name="Li D."/>
            <person name="Tang Q."/>
            <person name="Xiao L."/>
            <person name="Rajput S."/>
            <person name="Deng P."/>
            <person name="Jia W."/>
            <person name="Huang R."/>
            <person name="Zhang M."/>
            <person name="Sun Y."/>
            <person name="Hu J."/>
            <person name="Fu X."/>
            <person name="Schnable P.S."/>
            <person name="Li F."/>
            <person name="Zhang H."/>
            <person name="Feng B."/>
            <person name="Zhu X."/>
            <person name="Liu R."/>
            <person name="Schnable J.C."/>
            <person name="Zhu J.-K."/>
            <person name="Zhang H."/>
        </authorList>
    </citation>
    <scope>NUCLEOTIDE SEQUENCE [LARGE SCALE GENOMIC DNA]</scope>
</reference>
<dbReference type="AlphaFoldDB" id="A0A3L6S5E2"/>
<dbReference type="Proteomes" id="UP000275267">
    <property type="component" value="Unassembled WGS sequence"/>
</dbReference>
<comment type="caution">
    <text evidence="2">The sequence shown here is derived from an EMBL/GenBank/DDBJ whole genome shotgun (WGS) entry which is preliminary data.</text>
</comment>
<evidence type="ECO:0000313" key="3">
    <source>
        <dbReference type="Proteomes" id="UP000275267"/>
    </source>
</evidence>
<feature type="region of interest" description="Disordered" evidence="1">
    <location>
        <begin position="65"/>
        <end position="91"/>
    </location>
</feature>
<organism evidence="2 3">
    <name type="scientific">Panicum miliaceum</name>
    <name type="common">Proso millet</name>
    <name type="synonym">Broomcorn millet</name>
    <dbReference type="NCBI Taxonomy" id="4540"/>
    <lineage>
        <taxon>Eukaryota</taxon>
        <taxon>Viridiplantae</taxon>
        <taxon>Streptophyta</taxon>
        <taxon>Embryophyta</taxon>
        <taxon>Tracheophyta</taxon>
        <taxon>Spermatophyta</taxon>
        <taxon>Magnoliopsida</taxon>
        <taxon>Liliopsida</taxon>
        <taxon>Poales</taxon>
        <taxon>Poaceae</taxon>
        <taxon>PACMAD clade</taxon>
        <taxon>Panicoideae</taxon>
        <taxon>Panicodae</taxon>
        <taxon>Paniceae</taxon>
        <taxon>Panicinae</taxon>
        <taxon>Panicum</taxon>
        <taxon>Panicum sect. Panicum</taxon>
    </lineage>
</organism>
<proteinExistence type="predicted"/>
<evidence type="ECO:0000256" key="1">
    <source>
        <dbReference type="SAM" id="MobiDB-lite"/>
    </source>
</evidence>
<name>A0A3L6S5E2_PANMI</name>
<gene>
    <name evidence="2" type="ORF">C2845_PM02G17260</name>
</gene>
<accession>A0A3L6S5E2</accession>